<dbReference type="AlphaFoldDB" id="A0AAD6HSZ3"/>
<keyword evidence="3" id="KW-1185">Reference proteome</keyword>
<sequence>MYLPSLLGAFLLLIVSAIAESSDILYWPLGTAKPSLLARVTYDPISLKSELVSYHAPSESNSDELIRIGLYKSTASNSKQWAGSLVSLSALTGENAPAIRLHLAPSNEIYHVSLAASKAPSGTPQVELVSTEPGAQPHLNRPIVVGPDGQNPEQEPEKTFFQKYWWVLLILTVLTMSGGGGGEGQ</sequence>
<feature type="signal peptide" evidence="1">
    <location>
        <begin position="1"/>
        <end position="21"/>
    </location>
</feature>
<evidence type="ECO:0000313" key="2">
    <source>
        <dbReference type="EMBL" id="KAJ5734209.1"/>
    </source>
</evidence>
<organism evidence="2 3">
    <name type="scientific">Penicillium malachiteum</name>
    <dbReference type="NCBI Taxonomy" id="1324776"/>
    <lineage>
        <taxon>Eukaryota</taxon>
        <taxon>Fungi</taxon>
        <taxon>Dikarya</taxon>
        <taxon>Ascomycota</taxon>
        <taxon>Pezizomycotina</taxon>
        <taxon>Eurotiomycetes</taxon>
        <taxon>Eurotiomycetidae</taxon>
        <taxon>Eurotiales</taxon>
        <taxon>Aspergillaceae</taxon>
        <taxon>Penicillium</taxon>
    </lineage>
</organism>
<proteinExistence type="predicted"/>
<dbReference type="Pfam" id="PF21203">
    <property type="entry name" value="ECM10"/>
    <property type="match status" value="1"/>
</dbReference>
<keyword evidence="1" id="KW-0732">Signal</keyword>
<protein>
    <recommendedName>
        <fullName evidence="4">ER membrane protein complex subunit 10</fullName>
    </recommendedName>
</protein>
<reference evidence="2" key="1">
    <citation type="journal article" date="2023" name="IMA Fungus">
        <title>Comparative genomic study of the Penicillium genus elucidates a diverse pangenome and 15 lateral gene transfer events.</title>
        <authorList>
            <person name="Petersen C."/>
            <person name="Sorensen T."/>
            <person name="Nielsen M.R."/>
            <person name="Sondergaard T.E."/>
            <person name="Sorensen J.L."/>
            <person name="Fitzpatrick D.A."/>
            <person name="Frisvad J.C."/>
            <person name="Nielsen K.L."/>
        </authorList>
    </citation>
    <scope>NUCLEOTIDE SEQUENCE</scope>
    <source>
        <strain evidence="2">IBT 17514</strain>
    </source>
</reference>
<name>A0AAD6HSZ3_9EURO</name>
<accession>A0AAD6HSZ3</accession>
<gene>
    <name evidence="2" type="ORF">N7493_002995</name>
</gene>
<reference evidence="2" key="2">
    <citation type="submission" date="2023-01" db="EMBL/GenBank/DDBJ databases">
        <authorList>
            <person name="Petersen C."/>
        </authorList>
    </citation>
    <scope>NUCLEOTIDE SEQUENCE</scope>
    <source>
        <strain evidence="2">IBT 17514</strain>
    </source>
</reference>
<dbReference type="PANTHER" id="PTHR39219">
    <property type="entry name" value="ER MEMBRANE PROTEIN COMPLEX SUBUNIT 10"/>
    <property type="match status" value="1"/>
</dbReference>
<evidence type="ECO:0000256" key="1">
    <source>
        <dbReference type="SAM" id="SignalP"/>
    </source>
</evidence>
<dbReference type="Proteomes" id="UP001215712">
    <property type="component" value="Unassembled WGS sequence"/>
</dbReference>
<feature type="chain" id="PRO_5042186050" description="ER membrane protein complex subunit 10" evidence="1">
    <location>
        <begin position="22"/>
        <end position="185"/>
    </location>
</feature>
<evidence type="ECO:0008006" key="4">
    <source>
        <dbReference type="Google" id="ProtNLM"/>
    </source>
</evidence>
<dbReference type="EMBL" id="JAQJAN010000003">
    <property type="protein sequence ID" value="KAJ5734209.1"/>
    <property type="molecule type" value="Genomic_DNA"/>
</dbReference>
<dbReference type="PANTHER" id="PTHR39219:SF1">
    <property type="entry name" value="ER MEMBRANE PROTEIN COMPLEX SUBUNIT 10"/>
    <property type="match status" value="1"/>
</dbReference>
<evidence type="ECO:0000313" key="3">
    <source>
        <dbReference type="Proteomes" id="UP001215712"/>
    </source>
</evidence>
<comment type="caution">
    <text evidence="2">The sequence shown here is derived from an EMBL/GenBank/DDBJ whole genome shotgun (WGS) entry which is preliminary data.</text>
</comment>